<dbReference type="EMBL" id="JBBXMP010000045">
    <property type="protein sequence ID" value="KAL0065590.1"/>
    <property type="molecule type" value="Genomic_DNA"/>
</dbReference>
<dbReference type="Proteomes" id="UP001437256">
    <property type="component" value="Unassembled WGS sequence"/>
</dbReference>
<dbReference type="Pfam" id="PF25411">
    <property type="entry name" value="DUF7888"/>
    <property type="match status" value="1"/>
</dbReference>
<feature type="domain" description="DUF7888" evidence="1">
    <location>
        <begin position="63"/>
        <end position="190"/>
    </location>
</feature>
<organism evidence="2 3">
    <name type="scientific">Marasmius tenuissimus</name>
    <dbReference type="NCBI Taxonomy" id="585030"/>
    <lineage>
        <taxon>Eukaryota</taxon>
        <taxon>Fungi</taxon>
        <taxon>Dikarya</taxon>
        <taxon>Basidiomycota</taxon>
        <taxon>Agaricomycotina</taxon>
        <taxon>Agaricomycetes</taxon>
        <taxon>Agaricomycetidae</taxon>
        <taxon>Agaricales</taxon>
        <taxon>Marasmiineae</taxon>
        <taxon>Marasmiaceae</taxon>
        <taxon>Marasmius</taxon>
    </lineage>
</organism>
<accession>A0ABR2ZW90</accession>
<dbReference type="PANTHER" id="PTHR40845:SF1">
    <property type="match status" value="1"/>
</dbReference>
<gene>
    <name evidence="2" type="ORF">AAF712_007368</name>
</gene>
<dbReference type="InterPro" id="IPR057210">
    <property type="entry name" value="DUF7888"/>
</dbReference>
<evidence type="ECO:0000313" key="3">
    <source>
        <dbReference type="Proteomes" id="UP001437256"/>
    </source>
</evidence>
<keyword evidence="3" id="KW-1185">Reference proteome</keyword>
<proteinExistence type="predicted"/>
<sequence length="190" mass="19927">MAAVANAAAIPANTSNITDQALAGHIAVSDGISVKVLELKGDASADVALVKRGATASRTRGGGADAGAAIGQALGEILAKLFPIGKWNEARETFTKATTAEMWARNPNRGKWVAAICYNKGWRVKNPAGISDVQSMELKLGALHTDYDCMYMGRGNQFYTDGDGGYINLSMTYDGGACNFDRGTGDLSCK</sequence>
<name>A0ABR2ZW90_9AGAR</name>
<comment type="caution">
    <text evidence="2">The sequence shown here is derived from an EMBL/GenBank/DDBJ whole genome shotgun (WGS) entry which is preliminary data.</text>
</comment>
<dbReference type="PANTHER" id="PTHR40845">
    <property type="match status" value="1"/>
</dbReference>
<reference evidence="2 3" key="1">
    <citation type="submission" date="2024-05" db="EMBL/GenBank/DDBJ databases">
        <title>A draft genome resource for the thread blight pathogen Marasmius tenuissimus strain MS-2.</title>
        <authorList>
            <person name="Yulfo-Soto G.E."/>
            <person name="Baruah I.K."/>
            <person name="Amoako-Attah I."/>
            <person name="Bukari Y."/>
            <person name="Meinhardt L.W."/>
            <person name="Bailey B.A."/>
            <person name="Cohen S.P."/>
        </authorList>
    </citation>
    <scope>NUCLEOTIDE SEQUENCE [LARGE SCALE GENOMIC DNA]</scope>
    <source>
        <strain evidence="2 3">MS-2</strain>
    </source>
</reference>
<evidence type="ECO:0000313" key="2">
    <source>
        <dbReference type="EMBL" id="KAL0065590.1"/>
    </source>
</evidence>
<evidence type="ECO:0000259" key="1">
    <source>
        <dbReference type="Pfam" id="PF25411"/>
    </source>
</evidence>
<protein>
    <recommendedName>
        <fullName evidence="1">DUF7888 domain-containing protein</fullName>
    </recommendedName>
</protein>